<name>A0AAV2HIZ6_LYMST</name>
<gene>
    <name evidence="2" type="ORF">GSLYS_00007353001</name>
</gene>
<reference evidence="2 3" key="1">
    <citation type="submission" date="2024-04" db="EMBL/GenBank/DDBJ databases">
        <authorList>
            <consortium name="Genoscope - CEA"/>
            <person name="William W."/>
        </authorList>
    </citation>
    <scope>NUCLEOTIDE SEQUENCE [LARGE SCALE GENOMIC DNA]</scope>
</reference>
<evidence type="ECO:0000313" key="2">
    <source>
        <dbReference type="EMBL" id="CAL1533335.1"/>
    </source>
</evidence>
<feature type="chain" id="PRO_5043763400" description="Secreted protein" evidence="1">
    <location>
        <begin position="22"/>
        <end position="254"/>
    </location>
</feature>
<protein>
    <recommendedName>
        <fullName evidence="4">Secreted protein</fullName>
    </recommendedName>
</protein>
<evidence type="ECO:0008006" key="4">
    <source>
        <dbReference type="Google" id="ProtNLM"/>
    </source>
</evidence>
<keyword evidence="3" id="KW-1185">Reference proteome</keyword>
<dbReference type="Proteomes" id="UP001497497">
    <property type="component" value="Unassembled WGS sequence"/>
</dbReference>
<keyword evidence="1" id="KW-0732">Signal</keyword>
<proteinExistence type="predicted"/>
<feature type="signal peptide" evidence="1">
    <location>
        <begin position="1"/>
        <end position="21"/>
    </location>
</feature>
<evidence type="ECO:0000313" key="3">
    <source>
        <dbReference type="Proteomes" id="UP001497497"/>
    </source>
</evidence>
<accession>A0AAV2HIZ6</accession>
<dbReference type="EMBL" id="CAXITT010000141">
    <property type="protein sequence ID" value="CAL1533335.1"/>
    <property type="molecule type" value="Genomic_DNA"/>
</dbReference>
<evidence type="ECO:0000256" key="1">
    <source>
        <dbReference type="SAM" id="SignalP"/>
    </source>
</evidence>
<organism evidence="2 3">
    <name type="scientific">Lymnaea stagnalis</name>
    <name type="common">Great pond snail</name>
    <name type="synonym">Helix stagnalis</name>
    <dbReference type="NCBI Taxonomy" id="6523"/>
    <lineage>
        <taxon>Eukaryota</taxon>
        <taxon>Metazoa</taxon>
        <taxon>Spiralia</taxon>
        <taxon>Lophotrochozoa</taxon>
        <taxon>Mollusca</taxon>
        <taxon>Gastropoda</taxon>
        <taxon>Heterobranchia</taxon>
        <taxon>Euthyneura</taxon>
        <taxon>Panpulmonata</taxon>
        <taxon>Hygrophila</taxon>
        <taxon>Lymnaeoidea</taxon>
        <taxon>Lymnaeidae</taxon>
        <taxon>Lymnaea</taxon>
    </lineage>
</organism>
<comment type="caution">
    <text evidence="2">The sequence shown here is derived from an EMBL/GenBank/DDBJ whole genome shotgun (WGS) entry which is preliminary data.</text>
</comment>
<sequence length="254" mass="28917">MRRIVLLLGVCQAVFLHVVQAQGQDKNLDKYCYSQLPPSRKQHTSSFGLVHFIRICSDIDIYSDCLLASRVKEEADMGYKVQVYEKFFPPAYDLKRAGYMFCSDELPRMINNYLLDEDVIFQCEQRVNVAICEKAAEAKVENLAEVIKKNETVMIMNLSCNASVAYLSCLTREFTNCDQRIEPFFKYYFARLGPDCLLLNNVYNSIVLAEQCVEEEVSDEDGTKKNRGASKNFDGRVILWLLAALVGGHLVVTS</sequence>
<dbReference type="AlphaFoldDB" id="A0AAV2HIZ6"/>